<sequence length="490" mass="51875">MTAALPFLVLMTSLVPALATFWLPENQAATRNGLNLGGAILKLVLVAYMLYAVGQGAVFETRLELAPGLFLLLRIDALALLFVTLSAFLWLLTTIYAIAYFGNGPNLSRFFGFFSLCVAATTGIAFSGTLITFFLFYELLTLSTWPLVVHKQNEKSFAAGGSYLGFALPASAALLVAIIWLESVTGPIEFAAPRELSGLDAFDLRLILALFVLGLGVKAAIVPLHGWLPAAMAAPAPVSALLHAVAVVKAGAFGIVRIIYDVFGIDLVSQLGMAQPLAILASITILYGSLRALQQDDIKRRLAFSTVSQVSYIVLGAALAGPIAAIGGLAHLVHQGLMKITLFFCAGIFAERAGIEKIHHLDGVGARMPWTAFCFSLGAMGMIGIPPMAGFVSKLYLGVGALETGAGWVVFVLAGSSLLNAAYFLPLLYRMWFLPAREDLETQPPSERPLGLIVPAVVTATAALGVGLLAGAPISPLGWATLIIERDYLP</sequence>
<accession>A0A916RNL2</accession>
<proteinExistence type="inferred from homology"/>
<comment type="subcellular location">
    <subcellularLocation>
        <location evidence="1">Cell membrane</location>
        <topology evidence="1">Multi-pass membrane protein</topology>
    </subcellularLocation>
    <subcellularLocation>
        <location evidence="7">Membrane</location>
        <topology evidence="7">Multi-pass membrane protein</topology>
    </subcellularLocation>
</comment>
<evidence type="ECO:0000256" key="2">
    <source>
        <dbReference type="ARBA" id="ARBA00005346"/>
    </source>
</evidence>
<feature type="transmembrane region" description="Helical" evidence="8">
    <location>
        <begin position="272"/>
        <end position="290"/>
    </location>
</feature>
<evidence type="ECO:0000256" key="5">
    <source>
        <dbReference type="ARBA" id="ARBA00022989"/>
    </source>
</evidence>
<dbReference type="Proteomes" id="UP000596977">
    <property type="component" value="Unassembled WGS sequence"/>
</dbReference>
<evidence type="ECO:0000256" key="3">
    <source>
        <dbReference type="ARBA" id="ARBA00022475"/>
    </source>
</evidence>
<protein>
    <submittedName>
        <fullName evidence="10">Cation:proton antiporter</fullName>
    </submittedName>
</protein>
<evidence type="ECO:0000313" key="11">
    <source>
        <dbReference type="Proteomes" id="UP000596977"/>
    </source>
</evidence>
<dbReference type="AlphaFoldDB" id="A0A916RNL2"/>
<evidence type="ECO:0000313" key="10">
    <source>
        <dbReference type="EMBL" id="GGA61938.1"/>
    </source>
</evidence>
<organism evidence="10 11">
    <name type="scientific">Pelagibacterium lentulum</name>
    <dbReference type="NCBI Taxonomy" id="2029865"/>
    <lineage>
        <taxon>Bacteria</taxon>
        <taxon>Pseudomonadati</taxon>
        <taxon>Pseudomonadota</taxon>
        <taxon>Alphaproteobacteria</taxon>
        <taxon>Hyphomicrobiales</taxon>
        <taxon>Devosiaceae</taxon>
        <taxon>Pelagibacterium</taxon>
    </lineage>
</organism>
<evidence type="ECO:0000256" key="1">
    <source>
        <dbReference type="ARBA" id="ARBA00004651"/>
    </source>
</evidence>
<gene>
    <name evidence="10" type="ORF">GCM10011499_35300</name>
</gene>
<feature type="transmembrane region" description="Helical" evidence="8">
    <location>
        <begin position="370"/>
        <end position="393"/>
    </location>
</feature>
<dbReference type="PANTHER" id="PTHR42703:SF1">
    <property type="entry name" value="NA(+)_H(+) ANTIPORTER SUBUNIT D1"/>
    <property type="match status" value="1"/>
</dbReference>
<keyword evidence="11" id="KW-1185">Reference proteome</keyword>
<feature type="transmembrane region" description="Helical" evidence="8">
    <location>
        <begin position="405"/>
        <end position="429"/>
    </location>
</feature>
<feature type="transmembrane region" description="Helical" evidence="8">
    <location>
        <begin position="332"/>
        <end position="350"/>
    </location>
</feature>
<keyword evidence="4 7" id="KW-0812">Transmembrane</keyword>
<feature type="domain" description="NADH:quinone oxidoreductase/Mrp antiporter transmembrane" evidence="9">
    <location>
        <begin position="127"/>
        <end position="416"/>
    </location>
</feature>
<feature type="transmembrane region" description="Helical" evidence="8">
    <location>
        <begin position="71"/>
        <end position="98"/>
    </location>
</feature>
<dbReference type="PRINTS" id="PR01434">
    <property type="entry name" value="NADHDHGNASE5"/>
</dbReference>
<evidence type="ECO:0000256" key="6">
    <source>
        <dbReference type="ARBA" id="ARBA00023136"/>
    </source>
</evidence>
<comment type="similarity">
    <text evidence="2">Belongs to the CPA3 antiporters (TC 2.A.63) subunit D family.</text>
</comment>
<dbReference type="InterPro" id="IPR001750">
    <property type="entry name" value="ND/Mrp_TM"/>
</dbReference>
<evidence type="ECO:0000259" key="9">
    <source>
        <dbReference type="Pfam" id="PF00361"/>
    </source>
</evidence>
<dbReference type="RefSeq" id="WP_127071531.1">
    <property type="nucleotide sequence ID" value="NZ_BMKB01000008.1"/>
</dbReference>
<keyword evidence="5 8" id="KW-1133">Transmembrane helix</keyword>
<feature type="transmembrane region" description="Helical" evidence="8">
    <location>
        <begin position="302"/>
        <end position="326"/>
    </location>
</feature>
<dbReference type="OrthoDB" id="9811798at2"/>
<feature type="transmembrane region" description="Helical" evidence="8">
    <location>
        <begin position="450"/>
        <end position="472"/>
    </location>
</feature>
<reference evidence="10 11" key="1">
    <citation type="journal article" date="2014" name="Int. J. Syst. Evol. Microbiol.">
        <title>Complete genome sequence of Corynebacterium casei LMG S-19264T (=DSM 44701T), isolated from a smear-ripened cheese.</title>
        <authorList>
            <consortium name="US DOE Joint Genome Institute (JGI-PGF)"/>
            <person name="Walter F."/>
            <person name="Albersmeier A."/>
            <person name="Kalinowski J."/>
            <person name="Ruckert C."/>
        </authorList>
    </citation>
    <scope>NUCLEOTIDE SEQUENCE [LARGE SCALE GENOMIC DNA]</scope>
    <source>
        <strain evidence="10 11">CGMCC 1.15896</strain>
    </source>
</reference>
<dbReference type="GO" id="GO:0005886">
    <property type="term" value="C:plasma membrane"/>
    <property type="evidence" value="ECO:0007669"/>
    <property type="project" value="UniProtKB-SubCell"/>
</dbReference>
<feature type="transmembrane region" description="Helical" evidence="8">
    <location>
        <begin position="157"/>
        <end position="181"/>
    </location>
</feature>
<keyword evidence="3" id="KW-1003">Cell membrane</keyword>
<evidence type="ECO:0000256" key="8">
    <source>
        <dbReference type="SAM" id="Phobius"/>
    </source>
</evidence>
<feature type="transmembrane region" description="Helical" evidence="8">
    <location>
        <begin position="206"/>
        <end position="228"/>
    </location>
</feature>
<comment type="caution">
    <text evidence="10">The sequence shown here is derived from an EMBL/GenBank/DDBJ whole genome shotgun (WGS) entry which is preliminary data.</text>
</comment>
<name>A0A916RNL2_9HYPH</name>
<evidence type="ECO:0000256" key="7">
    <source>
        <dbReference type="RuleBase" id="RU000320"/>
    </source>
</evidence>
<dbReference type="InterPro" id="IPR050586">
    <property type="entry name" value="CPA3_Na-H_Antiporter_D"/>
</dbReference>
<evidence type="ECO:0000256" key="4">
    <source>
        <dbReference type="ARBA" id="ARBA00022692"/>
    </source>
</evidence>
<feature type="transmembrane region" description="Helical" evidence="8">
    <location>
        <begin position="240"/>
        <end position="260"/>
    </location>
</feature>
<feature type="transmembrane region" description="Helical" evidence="8">
    <location>
        <begin position="110"/>
        <end position="136"/>
    </location>
</feature>
<dbReference type="PANTHER" id="PTHR42703">
    <property type="entry name" value="NADH DEHYDROGENASE"/>
    <property type="match status" value="1"/>
</dbReference>
<keyword evidence="6 8" id="KW-0472">Membrane</keyword>
<dbReference type="EMBL" id="BMKB01000008">
    <property type="protein sequence ID" value="GGA61938.1"/>
    <property type="molecule type" value="Genomic_DNA"/>
</dbReference>
<feature type="transmembrane region" description="Helical" evidence="8">
    <location>
        <begin position="35"/>
        <end position="59"/>
    </location>
</feature>
<dbReference type="Pfam" id="PF00361">
    <property type="entry name" value="Proton_antipo_M"/>
    <property type="match status" value="1"/>
</dbReference>